<dbReference type="EMBL" id="JAEPRB010000627">
    <property type="protein sequence ID" value="KAG2214175.1"/>
    <property type="molecule type" value="Genomic_DNA"/>
</dbReference>
<proteinExistence type="predicted"/>
<protein>
    <submittedName>
        <fullName evidence="2">Uncharacterized protein</fullName>
    </submittedName>
</protein>
<dbReference type="AlphaFoldDB" id="A0A8H7VBC4"/>
<organism evidence="2 3">
    <name type="scientific">Circinella minor</name>
    <dbReference type="NCBI Taxonomy" id="1195481"/>
    <lineage>
        <taxon>Eukaryota</taxon>
        <taxon>Fungi</taxon>
        <taxon>Fungi incertae sedis</taxon>
        <taxon>Mucoromycota</taxon>
        <taxon>Mucoromycotina</taxon>
        <taxon>Mucoromycetes</taxon>
        <taxon>Mucorales</taxon>
        <taxon>Lichtheimiaceae</taxon>
        <taxon>Circinella</taxon>
    </lineage>
</organism>
<evidence type="ECO:0000313" key="3">
    <source>
        <dbReference type="Proteomes" id="UP000646827"/>
    </source>
</evidence>
<accession>A0A8H7VBC4</accession>
<feature type="region of interest" description="Disordered" evidence="1">
    <location>
        <begin position="133"/>
        <end position="156"/>
    </location>
</feature>
<keyword evidence="3" id="KW-1185">Reference proteome</keyword>
<comment type="caution">
    <text evidence="2">The sequence shown here is derived from an EMBL/GenBank/DDBJ whole genome shotgun (WGS) entry which is preliminary data.</text>
</comment>
<evidence type="ECO:0000256" key="1">
    <source>
        <dbReference type="SAM" id="MobiDB-lite"/>
    </source>
</evidence>
<reference evidence="2 3" key="1">
    <citation type="submission" date="2020-12" db="EMBL/GenBank/DDBJ databases">
        <title>Metabolic potential, ecology and presence of endohyphal bacteria is reflected in genomic diversity of Mucoromycotina.</title>
        <authorList>
            <person name="Muszewska A."/>
            <person name="Okrasinska A."/>
            <person name="Steczkiewicz K."/>
            <person name="Drgas O."/>
            <person name="Orlowska M."/>
            <person name="Perlinska-Lenart U."/>
            <person name="Aleksandrzak-Piekarczyk T."/>
            <person name="Szatraj K."/>
            <person name="Zielenkiewicz U."/>
            <person name="Pilsyk S."/>
            <person name="Malc E."/>
            <person name="Mieczkowski P."/>
            <person name="Kruszewska J.S."/>
            <person name="Biernat P."/>
            <person name="Pawlowska J."/>
        </authorList>
    </citation>
    <scope>NUCLEOTIDE SEQUENCE [LARGE SCALE GENOMIC DNA]</scope>
    <source>
        <strain evidence="2 3">CBS 142.35</strain>
    </source>
</reference>
<evidence type="ECO:0000313" key="2">
    <source>
        <dbReference type="EMBL" id="KAG2214175.1"/>
    </source>
</evidence>
<dbReference type="Proteomes" id="UP000646827">
    <property type="component" value="Unassembled WGS sequence"/>
</dbReference>
<gene>
    <name evidence="2" type="ORF">INT45_005265</name>
</gene>
<name>A0A8H7VBC4_9FUNG</name>
<sequence>MPLLIDKTSESFAFYCITRPPVILYMPNQIQQGPPRVARKIPLLLPQTPSIMILASTQPFSQEALQTAQYLLQQCINNNSNNSNTEHGDATEELTNIAEKRPAIFHHGNNNEDRSHKHQKQKCASLRCRKCGETGCPSARGQPCRKEQQQKSPDRS</sequence>
<feature type="compositionally biased region" description="Basic and acidic residues" evidence="1">
    <location>
        <begin position="144"/>
        <end position="156"/>
    </location>
</feature>